<protein>
    <submittedName>
        <fullName evidence="2">Putative kinase/phosphatase</fullName>
    </submittedName>
</protein>
<sequence>MTEAPRSTVLHASAVALEGRAVLIEGPSGSGKSSLALALMAMGAQLVADDRVGLVRVGQEIRAEAPPTIAGRIEARGVGILAAAHVGNIPVALMVDLSEMETDRLPPRRSKYLLGISLPLLHNSGSAHFAAAILQYLRGGREA</sequence>
<dbReference type="OrthoDB" id="8326226at2"/>
<evidence type="ECO:0000259" key="1">
    <source>
        <dbReference type="Pfam" id="PF07475"/>
    </source>
</evidence>
<evidence type="ECO:0000313" key="3">
    <source>
        <dbReference type="Proteomes" id="UP000004318"/>
    </source>
</evidence>
<comment type="caution">
    <text evidence="2">The sequence shown here is derived from an EMBL/GenBank/DDBJ whole genome shotgun (WGS) entry which is preliminary data.</text>
</comment>
<keyword evidence="2" id="KW-0808">Transferase</keyword>
<gene>
    <name evidence="2" type="ORF">OB2597_10154</name>
</gene>
<evidence type="ECO:0000313" key="2">
    <source>
        <dbReference type="EMBL" id="EAQ04499.1"/>
    </source>
</evidence>
<dbReference type="HOGENOM" id="CLU_052030_2_0_5"/>
<dbReference type="InterPro" id="IPR011104">
    <property type="entry name" value="Hpr_kin/Pase_C"/>
</dbReference>
<proteinExistence type="predicted"/>
<keyword evidence="2" id="KW-0418">Kinase</keyword>
<dbReference type="GO" id="GO:0000155">
    <property type="term" value="F:phosphorelay sensor kinase activity"/>
    <property type="evidence" value="ECO:0007669"/>
    <property type="project" value="InterPro"/>
</dbReference>
<dbReference type="GO" id="GO:0006109">
    <property type="term" value="P:regulation of carbohydrate metabolic process"/>
    <property type="evidence" value="ECO:0007669"/>
    <property type="project" value="InterPro"/>
</dbReference>
<dbReference type="Gene3D" id="3.40.50.300">
    <property type="entry name" value="P-loop containing nucleotide triphosphate hydrolases"/>
    <property type="match status" value="1"/>
</dbReference>
<dbReference type="InterPro" id="IPR027417">
    <property type="entry name" value="P-loop_NTPase"/>
</dbReference>
<dbReference type="SUPFAM" id="SSF53795">
    <property type="entry name" value="PEP carboxykinase-like"/>
    <property type="match status" value="1"/>
</dbReference>
<dbReference type="STRING" id="252305.OB2597_10154"/>
<dbReference type="GO" id="GO:0005524">
    <property type="term" value="F:ATP binding"/>
    <property type="evidence" value="ECO:0007669"/>
    <property type="project" value="InterPro"/>
</dbReference>
<organism evidence="2 3">
    <name type="scientific">Pseudooceanicola batsensis (strain ATCC BAA-863 / DSM 15984 / KCTC 12145 / HTCC2597)</name>
    <name type="common">Oceanicola batsensis</name>
    <dbReference type="NCBI Taxonomy" id="252305"/>
    <lineage>
        <taxon>Bacteria</taxon>
        <taxon>Pseudomonadati</taxon>
        <taxon>Pseudomonadota</taxon>
        <taxon>Alphaproteobacteria</taxon>
        <taxon>Rhodobacterales</taxon>
        <taxon>Paracoccaceae</taxon>
        <taxon>Pseudooceanicola</taxon>
    </lineage>
</organism>
<accession>A3TVF3</accession>
<feature type="domain" description="HPr kinase/phosphorylase C-terminal" evidence="1">
    <location>
        <begin position="7"/>
        <end position="84"/>
    </location>
</feature>
<dbReference type="eggNOG" id="COG1493">
    <property type="taxonomic scope" value="Bacteria"/>
</dbReference>
<name>A3TVF3_PSEBH</name>
<reference evidence="2 3" key="1">
    <citation type="journal article" date="2010" name="J. Bacteriol.">
        <title>Genome sequences of Oceanicola granulosus HTCC2516(T) and Oceanicola batsensis HTCC2597(TDelta).</title>
        <authorList>
            <person name="Thrash J.C."/>
            <person name="Cho J.C."/>
            <person name="Vergin K.L."/>
            <person name="Giovannoni S.J."/>
        </authorList>
    </citation>
    <scope>NUCLEOTIDE SEQUENCE [LARGE SCALE GENOMIC DNA]</scope>
    <source>
        <strain evidence="3">ATCC BAA-863 / DSM 15984 / KCTC 12145 / HTCC2597</strain>
    </source>
</reference>
<dbReference type="Proteomes" id="UP000004318">
    <property type="component" value="Unassembled WGS sequence"/>
</dbReference>
<dbReference type="AlphaFoldDB" id="A3TVF3"/>
<dbReference type="RefSeq" id="WP_009806252.1">
    <property type="nucleotide sequence ID" value="NZ_CH724131.1"/>
</dbReference>
<keyword evidence="3" id="KW-1185">Reference proteome</keyword>
<dbReference type="EMBL" id="AAMO01000002">
    <property type="protein sequence ID" value="EAQ04499.1"/>
    <property type="molecule type" value="Genomic_DNA"/>
</dbReference>
<dbReference type="CDD" id="cd01918">
    <property type="entry name" value="HprK_C"/>
    <property type="match status" value="1"/>
</dbReference>
<dbReference type="Pfam" id="PF07475">
    <property type="entry name" value="Hpr_kinase_C"/>
    <property type="match status" value="1"/>
</dbReference>